<protein>
    <submittedName>
        <fullName evidence="2">Uncharacterized protein LOC126912770</fullName>
    </submittedName>
</protein>
<keyword evidence="1" id="KW-1185">Reference proteome</keyword>
<accession>A0A9R0F4M3</accession>
<proteinExistence type="predicted"/>
<sequence length="463" mass="53564">MIHGPCGTFNSSSPCMKEGRCTKRFPKKFCDETVTGENGYPWYRRRRPQNSDFIAEINMRGQCVTVDNRWVVPYSPVLSRAFEAHVNVEYCASVESIKYICKYVNKGSDQATFGLQSSDRDEVTKYQSGRYISTSEAVWRILGFSIHDRHPTVMHLDVHLENGQRLYFNPENVRERLENPRRTTLLAYFSLCQEDSFARTLLYNEVPSYYTYNKQQGVFNRRRRGQPVEGFPGVYREHALGRVYTIHPSNNECYYLRLLLHTVRGATSYTYLKTVNGVEHSTFHEACSALRLLDDDRNWDDTLEEAVVSDTPIRLRHLFAIMIVYCGLAHPMQLWEKYQRHLSEDFRFAARRADGDSVAESDERIINRCLCSLQDIVISIGGNPLSHYGLPEPQETTEVRRVGREYAAETNYDRAAMAEIVNNNIGTLTNEQKSVYERILRSVSQQDGGIFFLTPLVVQEKRF</sequence>
<dbReference type="AlphaFoldDB" id="A0A9R0F4M3"/>
<dbReference type="PANTHER" id="PTHR10492">
    <property type="match status" value="1"/>
</dbReference>
<evidence type="ECO:0000313" key="2">
    <source>
        <dbReference type="RefSeq" id="XP_050562639.1"/>
    </source>
</evidence>
<reference evidence="2" key="1">
    <citation type="submission" date="2025-08" db="UniProtKB">
        <authorList>
            <consortium name="RefSeq"/>
        </authorList>
    </citation>
    <scope>IDENTIFICATION</scope>
    <source>
        <tissue evidence="2">Whole larval tissue</tissue>
    </source>
</reference>
<gene>
    <name evidence="2" type="primary">LOC126912770</name>
</gene>
<dbReference type="PANTHER" id="PTHR10492:SF57">
    <property type="entry name" value="ATP-DEPENDENT DNA HELICASE"/>
    <property type="match status" value="1"/>
</dbReference>
<dbReference type="OrthoDB" id="1728974at2759"/>
<dbReference type="GeneID" id="126912770"/>
<organism evidence="1 2">
    <name type="scientific">Spodoptera frugiperda</name>
    <name type="common">Fall armyworm</name>
    <dbReference type="NCBI Taxonomy" id="7108"/>
    <lineage>
        <taxon>Eukaryota</taxon>
        <taxon>Metazoa</taxon>
        <taxon>Ecdysozoa</taxon>
        <taxon>Arthropoda</taxon>
        <taxon>Hexapoda</taxon>
        <taxon>Insecta</taxon>
        <taxon>Pterygota</taxon>
        <taxon>Neoptera</taxon>
        <taxon>Endopterygota</taxon>
        <taxon>Lepidoptera</taxon>
        <taxon>Glossata</taxon>
        <taxon>Ditrysia</taxon>
        <taxon>Noctuoidea</taxon>
        <taxon>Noctuidae</taxon>
        <taxon>Amphipyrinae</taxon>
        <taxon>Spodoptera</taxon>
    </lineage>
</organism>
<name>A0A9R0F4M3_SPOFR</name>
<evidence type="ECO:0000313" key="1">
    <source>
        <dbReference type="Proteomes" id="UP000829999"/>
    </source>
</evidence>
<dbReference type="RefSeq" id="XP_050562639.1">
    <property type="nucleotide sequence ID" value="XM_050706682.1"/>
</dbReference>
<dbReference type="Proteomes" id="UP000829999">
    <property type="component" value="Chromosome 29"/>
</dbReference>